<keyword evidence="3 6" id="KW-1133">Transmembrane helix</keyword>
<reference evidence="8 9" key="1">
    <citation type="journal article" date="2018" name="Sci. Rep.">
        <title>Comparative genomics provides insights into the lifestyle and reveals functional heterogeneity of dark septate endophytic fungi.</title>
        <authorList>
            <person name="Knapp D.G."/>
            <person name="Nemeth J.B."/>
            <person name="Barry K."/>
            <person name="Hainaut M."/>
            <person name="Henrissat B."/>
            <person name="Johnson J."/>
            <person name="Kuo A."/>
            <person name="Lim J.H.P."/>
            <person name="Lipzen A."/>
            <person name="Nolan M."/>
            <person name="Ohm R.A."/>
            <person name="Tamas L."/>
            <person name="Grigoriev I.V."/>
            <person name="Spatafora J.W."/>
            <person name="Nagy L.G."/>
            <person name="Kovacs G.M."/>
        </authorList>
    </citation>
    <scope>NUCLEOTIDE SEQUENCE [LARGE SCALE GENOMIC DNA]</scope>
    <source>
        <strain evidence="8 9">DSE2036</strain>
    </source>
</reference>
<feature type="transmembrane region" description="Helical" evidence="6">
    <location>
        <begin position="107"/>
        <end position="125"/>
    </location>
</feature>
<feature type="transmembrane region" description="Helical" evidence="6">
    <location>
        <begin position="67"/>
        <end position="87"/>
    </location>
</feature>
<feature type="transmembrane region" description="Helical" evidence="6">
    <location>
        <begin position="30"/>
        <end position="55"/>
    </location>
</feature>
<accession>A0A2V1D2I8</accession>
<feature type="domain" description="Rhodopsin" evidence="7">
    <location>
        <begin position="51"/>
        <end position="286"/>
    </location>
</feature>
<dbReference type="AlphaFoldDB" id="A0A2V1D2I8"/>
<name>A0A2V1D2I8_9PLEO</name>
<evidence type="ECO:0000313" key="8">
    <source>
        <dbReference type="EMBL" id="PVH92218.1"/>
    </source>
</evidence>
<sequence>MLSDSSPSAELPALSPPPNVTSNFTDPPSLMPWIIAVLVVTMILMFAVVGIRVFTRVKLVKEWRLEDYLAIAALVGVSVWNILFAFTANLGLSRHQWDVRLKDLPRLLLLTNILETIYGPTMFALKLSVLLQLKRIFCSSYQRDSVWWILMTLIASVTIYYWACFFSFVFQCWPRAKIENPGIDGVCIDILSATLAAGIINLVTDVGMLVAPMFAIWRLQMPIKRKFGVAAVFGVGLFACITGLLGVIWRWPLLKSSDFTWIISKVGLWAMAEYCAIILVGSMPSIPLFYKSIIRKDSKAPSYNPSGDGGRGTISRKNKKANTFLSSALGPDTNAAYVTIDEGSQGAKNSERISLDEFNGPK</sequence>
<gene>
    <name evidence="8" type="ORF">DM02DRAFT_605614</name>
</gene>
<evidence type="ECO:0000256" key="1">
    <source>
        <dbReference type="ARBA" id="ARBA00004141"/>
    </source>
</evidence>
<evidence type="ECO:0000256" key="3">
    <source>
        <dbReference type="ARBA" id="ARBA00022989"/>
    </source>
</evidence>
<evidence type="ECO:0000256" key="6">
    <source>
        <dbReference type="SAM" id="Phobius"/>
    </source>
</evidence>
<keyword evidence="2 6" id="KW-0812">Transmembrane</keyword>
<evidence type="ECO:0000256" key="5">
    <source>
        <dbReference type="ARBA" id="ARBA00038359"/>
    </source>
</evidence>
<organism evidence="8 9">
    <name type="scientific">Periconia macrospinosa</name>
    <dbReference type="NCBI Taxonomy" id="97972"/>
    <lineage>
        <taxon>Eukaryota</taxon>
        <taxon>Fungi</taxon>
        <taxon>Dikarya</taxon>
        <taxon>Ascomycota</taxon>
        <taxon>Pezizomycotina</taxon>
        <taxon>Dothideomycetes</taxon>
        <taxon>Pleosporomycetidae</taxon>
        <taxon>Pleosporales</taxon>
        <taxon>Massarineae</taxon>
        <taxon>Periconiaceae</taxon>
        <taxon>Periconia</taxon>
    </lineage>
</organism>
<comment type="similarity">
    <text evidence="5">Belongs to the SAT4 family.</text>
</comment>
<protein>
    <recommendedName>
        <fullName evidence="7">Rhodopsin domain-containing protein</fullName>
    </recommendedName>
</protein>
<proteinExistence type="inferred from homology"/>
<dbReference type="InterPro" id="IPR052337">
    <property type="entry name" value="SAT4-like"/>
</dbReference>
<dbReference type="PANTHER" id="PTHR33048:SF47">
    <property type="entry name" value="INTEGRAL MEMBRANE PROTEIN-RELATED"/>
    <property type="match status" value="1"/>
</dbReference>
<evidence type="ECO:0000313" key="9">
    <source>
        <dbReference type="Proteomes" id="UP000244855"/>
    </source>
</evidence>
<feature type="transmembrane region" description="Helical" evidence="6">
    <location>
        <begin position="269"/>
        <end position="290"/>
    </location>
</feature>
<dbReference type="OrthoDB" id="5342292at2759"/>
<dbReference type="InterPro" id="IPR049326">
    <property type="entry name" value="Rhodopsin_dom_fungi"/>
</dbReference>
<dbReference type="Pfam" id="PF20684">
    <property type="entry name" value="Fung_rhodopsin"/>
    <property type="match status" value="1"/>
</dbReference>
<feature type="transmembrane region" description="Helical" evidence="6">
    <location>
        <begin position="227"/>
        <end position="249"/>
    </location>
</feature>
<evidence type="ECO:0000256" key="4">
    <source>
        <dbReference type="ARBA" id="ARBA00023136"/>
    </source>
</evidence>
<dbReference type="Proteomes" id="UP000244855">
    <property type="component" value="Unassembled WGS sequence"/>
</dbReference>
<feature type="transmembrane region" description="Helical" evidence="6">
    <location>
        <begin position="146"/>
        <end position="170"/>
    </location>
</feature>
<evidence type="ECO:0000256" key="2">
    <source>
        <dbReference type="ARBA" id="ARBA00022692"/>
    </source>
</evidence>
<comment type="subcellular location">
    <subcellularLocation>
        <location evidence="1">Membrane</location>
        <topology evidence="1">Multi-pass membrane protein</topology>
    </subcellularLocation>
</comment>
<dbReference type="GO" id="GO:0016020">
    <property type="term" value="C:membrane"/>
    <property type="evidence" value="ECO:0007669"/>
    <property type="project" value="UniProtKB-SubCell"/>
</dbReference>
<keyword evidence="9" id="KW-1185">Reference proteome</keyword>
<dbReference type="STRING" id="97972.A0A2V1D2I8"/>
<keyword evidence="4 6" id="KW-0472">Membrane</keyword>
<dbReference type="PANTHER" id="PTHR33048">
    <property type="entry name" value="PTH11-LIKE INTEGRAL MEMBRANE PROTEIN (AFU_ORTHOLOGUE AFUA_5G11245)"/>
    <property type="match status" value="1"/>
</dbReference>
<dbReference type="EMBL" id="KZ805705">
    <property type="protein sequence ID" value="PVH92218.1"/>
    <property type="molecule type" value="Genomic_DNA"/>
</dbReference>
<feature type="transmembrane region" description="Helical" evidence="6">
    <location>
        <begin position="190"/>
        <end position="215"/>
    </location>
</feature>
<evidence type="ECO:0000259" key="7">
    <source>
        <dbReference type="Pfam" id="PF20684"/>
    </source>
</evidence>